<dbReference type="SUPFAM" id="SSF144292">
    <property type="entry name" value="occludin/ELL-like"/>
    <property type="match status" value="1"/>
</dbReference>
<dbReference type="InterPro" id="IPR031176">
    <property type="entry name" value="ELL/occludin"/>
</dbReference>
<feature type="region of interest" description="Disordered" evidence="16">
    <location>
        <begin position="347"/>
        <end position="432"/>
    </location>
</feature>
<dbReference type="Proteomes" id="UP000295070">
    <property type="component" value="Chromosome 9"/>
</dbReference>
<evidence type="ECO:0000256" key="1">
    <source>
        <dbReference type="ARBA" id="ARBA00009171"/>
    </source>
</evidence>
<dbReference type="PIRSF" id="PIRSF005993">
    <property type="entry name" value="Occludin"/>
    <property type="match status" value="1"/>
</dbReference>
<feature type="compositionally biased region" description="Low complexity" evidence="16">
    <location>
        <begin position="381"/>
        <end position="390"/>
    </location>
</feature>
<evidence type="ECO:0000256" key="17">
    <source>
        <dbReference type="SAM" id="Phobius"/>
    </source>
</evidence>
<dbReference type="GO" id="GO:0005886">
    <property type="term" value="C:plasma membrane"/>
    <property type="evidence" value="ECO:0007669"/>
    <property type="project" value="UniProtKB-SubCell"/>
</dbReference>
<dbReference type="InterPro" id="IPR010844">
    <property type="entry name" value="Occludin_ELL"/>
</dbReference>
<evidence type="ECO:0000259" key="19">
    <source>
        <dbReference type="PROSITE" id="PS51980"/>
    </source>
</evidence>
<evidence type="ECO:0000256" key="4">
    <source>
        <dbReference type="ARBA" id="ARBA00022475"/>
    </source>
</evidence>
<dbReference type="PANTHER" id="PTHR23288">
    <property type="entry name" value="OCCLUDIN AND RNA POLYMERASE II ELONGATION FACTOR ELL"/>
    <property type="match status" value="1"/>
</dbReference>
<reference evidence="20 21" key="1">
    <citation type="submission" date="2019-01" db="EMBL/GenBank/DDBJ databases">
        <title>A chromosome-scale genome assembly of the yellow perch, Perca flavescens.</title>
        <authorList>
            <person name="Feron R."/>
            <person name="Morvezen R."/>
            <person name="Bestin A."/>
            <person name="Haffray P."/>
            <person name="Klopp C."/>
            <person name="Zahm M."/>
            <person name="Cabau C."/>
            <person name="Roques C."/>
            <person name="Donnadieu C."/>
            <person name="Bouchez O."/>
            <person name="Christie M."/>
            <person name="Larson W."/>
            <person name="Guiguen Y."/>
        </authorList>
    </citation>
    <scope>NUCLEOTIDE SEQUENCE [LARGE SCALE GENOMIC DNA]</scope>
    <source>
        <strain evidence="20">YP-PL-M2</strain>
        <tissue evidence="20">Blood</tissue>
    </source>
</reference>
<keyword evidence="6 12" id="KW-0812">Transmembrane</keyword>
<dbReference type="STRING" id="8167.A0A484D0E6"/>
<feature type="disulfide bond" evidence="13">
    <location>
        <begin position="220"/>
        <end position="248"/>
    </location>
</feature>
<evidence type="ECO:0000256" key="15">
    <source>
        <dbReference type="SAM" id="Coils"/>
    </source>
</evidence>
<keyword evidence="10 12" id="KW-0472">Membrane</keyword>
<feature type="transmembrane region" description="Helical" evidence="17">
    <location>
        <begin position="176"/>
        <end position="199"/>
    </location>
</feature>
<dbReference type="PANTHER" id="PTHR23288:SF6">
    <property type="entry name" value="OCCLUDIN"/>
    <property type="match status" value="1"/>
</dbReference>
<feature type="transmembrane region" description="Helical" evidence="17">
    <location>
        <begin position="69"/>
        <end position="91"/>
    </location>
</feature>
<evidence type="ECO:0000256" key="6">
    <source>
        <dbReference type="ARBA" id="ARBA00022692"/>
    </source>
</evidence>
<sequence>MFDKQHYESPPVYSPPFRSPSNNGFGPPGSFSAPQSGYNAYPPPPGSYYIEDKPQHFYKWLSPPGIIKAMMATVIVLCVAIFACVASTLMWDMQYGMGMGMGMGYGSGSFGSGYGGYGGYGGAYGGGYGNGYGSYLSPYSAKTTMIAMAAINFIGALAFFITSFSKSNTVRGRKFFLAVMIASIIMAILQGIINIVYIVGVNPMSQGTSSMMYNPMLMMCQNLYQTSYSQMGGVGGFPIYNQYLYHYCFVDPQEGVAMVCGFVVVIAFGVAAFFAHKTRGKIWRYGKPNIYWEEPLVGGKASEGRDVEEWVNNVEESRSVQDAPTLLVSEKGAGLLNASANSVISYPPAKVDSSSYNEDNYDNNEYSERTTSRPSEAFSHGGRTSSSPSEGTGGGRKPSANRDKRRRRNPELDESQYETEYTTGGETGNELDGEEWENMYPEITSDAQRHDYKREFDADLKEYKRLCAEMDDINDQLNKLSRQLDTLDENSAKYQAVAMEYNQLKDLKQTLDYQSKKKQCRSLRHKLFHIKGMVKDYDKNH</sequence>
<accession>A0A484D0E6</accession>
<keyword evidence="7 12" id="KW-0965">Cell junction</keyword>
<keyword evidence="4" id="KW-1003">Cell membrane</keyword>
<evidence type="ECO:0000259" key="18">
    <source>
        <dbReference type="PROSITE" id="PS51225"/>
    </source>
</evidence>
<gene>
    <name evidence="20" type="ORF">EPR50_G00101110</name>
</gene>
<dbReference type="PRINTS" id="PR01258">
    <property type="entry name" value="OCCLUDIN"/>
</dbReference>
<evidence type="ECO:0000256" key="16">
    <source>
        <dbReference type="SAM" id="MobiDB-lite"/>
    </source>
</evidence>
<comment type="caution">
    <text evidence="20">The sequence shown here is derived from an EMBL/GenBank/DDBJ whole genome shotgun (WGS) entry which is preliminary data.</text>
</comment>
<proteinExistence type="inferred from homology"/>
<evidence type="ECO:0000313" key="20">
    <source>
        <dbReference type="EMBL" id="TDH08769.1"/>
    </source>
</evidence>
<dbReference type="Pfam" id="PF01284">
    <property type="entry name" value="MARVEL"/>
    <property type="match status" value="1"/>
</dbReference>
<evidence type="ECO:0000256" key="2">
    <source>
        <dbReference type="ARBA" id="ARBA00016772"/>
    </source>
</evidence>
<dbReference type="PROSITE" id="PS51225">
    <property type="entry name" value="MARVEL"/>
    <property type="match status" value="1"/>
</dbReference>
<evidence type="ECO:0000256" key="14">
    <source>
        <dbReference type="PROSITE-ProRule" id="PRU01324"/>
    </source>
</evidence>
<evidence type="ECO:0000256" key="5">
    <source>
        <dbReference type="ARBA" id="ARBA00022553"/>
    </source>
</evidence>
<keyword evidence="9 15" id="KW-0175">Coiled coil</keyword>
<feature type="coiled-coil region" evidence="15">
    <location>
        <begin position="460"/>
        <end position="497"/>
    </location>
</feature>
<evidence type="ECO:0000256" key="12">
    <source>
        <dbReference type="PIRNR" id="PIRNR005993"/>
    </source>
</evidence>
<evidence type="ECO:0000256" key="10">
    <source>
        <dbReference type="ARBA" id="ARBA00023136"/>
    </source>
</evidence>
<organism evidence="20 21">
    <name type="scientific">Perca flavescens</name>
    <name type="common">American yellow perch</name>
    <name type="synonym">Morone flavescens</name>
    <dbReference type="NCBI Taxonomy" id="8167"/>
    <lineage>
        <taxon>Eukaryota</taxon>
        <taxon>Metazoa</taxon>
        <taxon>Chordata</taxon>
        <taxon>Craniata</taxon>
        <taxon>Vertebrata</taxon>
        <taxon>Euteleostomi</taxon>
        <taxon>Actinopterygii</taxon>
        <taxon>Neopterygii</taxon>
        <taxon>Teleostei</taxon>
        <taxon>Neoteleostei</taxon>
        <taxon>Acanthomorphata</taxon>
        <taxon>Eupercaria</taxon>
        <taxon>Perciformes</taxon>
        <taxon>Percoidei</taxon>
        <taxon>Percidae</taxon>
        <taxon>Percinae</taxon>
        <taxon>Perca</taxon>
    </lineage>
</organism>
<evidence type="ECO:0000256" key="13">
    <source>
        <dbReference type="PIRSR" id="PIRSR005993-1"/>
    </source>
</evidence>
<keyword evidence="5" id="KW-0597">Phosphoprotein</keyword>
<protein>
    <recommendedName>
        <fullName evidence="2 12">Occludin</fullName>
    </recommendedName>
</protein>
<comment type="similarity">
    <text evidence="1 12 14">Belongs to the ELL/occludin family.</text>
</comment>
<comment type="subcellular location">
    <subcellularLocation>
        <location evidence="12">Cell membrane</location>
        <topology evidence="12">Multi-pass membrane protein</topology>
    </subcellularLocation>
    <subcellularLocation>
        <location evidence="12">Cell junction</location>
        <location evidence="12">Tight junction</location>
    </subcellularLocation>
</comment>
<dbReference type="GO" id="GO:0005923">
    <property type="term" value="C:bicellular tight junction"/>
    <property type="evidence" value="ECO:0007669"/>
    <property type="project" value="UniProtKB-SubCell"/>
</dbReference>
<dbReference type="EMBL" id="SCKG01000009">
    <property type="protein sequence ID" value="TDH08769.1"/>
    <property type="molecule type" value="Genomic_DNA"/>
</dbReference>
<evidence type="ECO:0000256" key="8">
    <source>
        <dbReference type="ARBA" id="ARBA00022989"/>
    </source>
</evidence>
<dbReference type="PROSITE" id="PS51980">
    <property type="entry name" value="OCEL"/>
    <property type="match status" value="1"/>
</dbReference>
<dbReference type="Pfam" id="PF07303">
    <property type="entry name" value="Occludin_ELL"/>
    <property type="match status" value="1"/>
</dbReference>
<evidence type="ECO:0000313" key="21">
    <source>
        <dbReference type="Proteomes" id="UP000295070"/>
    </source>
</evidence>
<feature type="transmembrane region" description="Helical" evidence="17">
    <location>
        <begin position="145"/>
        <end position="164"/>
    </location>
</feature>
<dbReference type="GO" id="GO:0000987">
    <property type="term" value="F:cis-regulatory region sequence-specific DNA binding"/>
    <property type="evidence" value="ECO:0007669"/>
    <property type="project" value="TreeGrafter"/>
</dbReference>
<dbReference type="InterPro" id="IPR002958">
    <property type="entry name" value="Occludin"/>
</dbReference>
<dbReference type="Gene3D" id="6.10.140.340">
    <property type="match status" value="1"/>
</dbReference>
<dbReference type="GO" id="GO:0070830">
    <property type="term" value="P:bicellular tight junction assembly"/>
    <property type="evidence" value="ECO:0007669"/>
    <property type="project" value="InterPro"/>
</dbReference>
<keyword evidence="21" id="KW-1185">Reference proteome</keyword>
<feature type="domain" description="OCEL" evidence="19">
    <location>
        <begin position="434"/>
        <end position="541"/>
    </location>
</feature>
<comment type="function">
    <text evidence="12">May play a role in the formation and regulation of the tight junction (TJ) paracellular permeability barrier.</text>
</comment>
<dbReference type="GO" id="GO:0032968">
    <property type="term" value="P:positive regulation of transcription elongation by RNA polymerase II"/>
    <property type="evidence" value="ECO:0007669"/>
    <property type="project" value="TreeGrafter"/>
</dbReference>
<feature type="domain" description="MARVEL" evidence="18">
    <location>
        <begin position="62"/>
        <end position="280"/>
    </location>
</feature>
<evidence type="ECO:0000256" key="11">
    <source>
        <dbReference type="ARBA" id="ARBA00023157"/>
    </source>
</evidence>
<evidence type="ECO:0000256" key="9">
    <source>
        <dbReference type="ARBA" id="ARBA00023054"/>
    </source>
</evidence>
<evidence type="ECO:0000256" key="3">
    <source>
        <dbReference type="ARBA" id="ARBA00022427"/>
    </source>
</evidence>
<name>A0A484D0E6_PERFV</name>
<dbReference type="GO" id="GO:0042795">
    <property type="term" value="P:snRNA transcription by RNA polymerase II"/>
    <property type="evidence" value="ECO:0007669"/>
    <property type="project" value="TreeGrafter"/>
</dbReference>
<feature type="transmembrane region" description="Helical" evidence="17">
    <location>
        <begin position="255"/>
        <end position="275"/>
    </location>
</feature>
<keyword evidence="8 17" id="KW-1133">Transmembrane helix</keyword>
<evidence type="ECO:0000256" key="7">
    <source>
        <dbReference type="ARBA" id="ARBA00022949"/>
    </source>
</evidence>
<dbReference type="GO" id="GO:0008023">
    <property type="term" value="C:transcription elongation factor complex"/>
    <property type="evidence" value="ECO:0007669"/>
    <property type="project" value="TreeGrafter"/>
</dbReference>
<dbReference type="AlphaFoldDB" id="A0A484D0E6"/>
<keyword evidence="3 12" id="KW-0796">Tight junction</keyword>
<dbReference type="InterPro" id="IPR008253">
    <property type="entry name" value="Marvel"/>
</dbReference>
<keyword evidence="11 13" id="KW-1015">Disulfide bond</keyword>